<keyword evidence="2" id="KW-0812">Transmembrane</keyword>
<dbReference type="RefSeq" id="WP_183965749.1">
    <property type="nucleotide sequence ID" value="NZ_JACIEJ010000004.1"/>
</dbReference>
<proteinExistence type="predicted"/>
<organism evidence="3 4">
    <name type="scientific">Sagittula marina</name>
    <dbReference type="NCBI Taxonomy" id="943940"/>
    <lineage>
        <taxon>Bacteria</taxon>
        <taxon>Pseudomonadati</taxon>
        <taxon>Pseudomonadota</taxon>
        <taxon>Alphaproteobacteria</taxon>
        <taxon>Rhodobacterales</taxon>
        <taxon>Roseobacteraceae</taxon>
        <taxon>Sagittula</taxon>
    </lineage>
</organism>
<name>A0A7W6DLU7_9RHOB</name>
<evidence type="ECO:0000256" key="2">
    <source>
        <dbReference type="SAM" id="Phobius"/>
    </source>
</evidence>
<dbReference type="EMBL" id="JACIEJ010000004">
    <property type="protein sequence ID" value="MBB3985536.1"/>
    <property type="molecule type" value="Genomic_DNA"/>
</dbReference>
<comment type="caution">
    <text evidence="3">The sequence shown here is derived from an EMBL/GenBank/DDBJ whole genome shotgun (WGS) entry which is preliminary data.</text>
</comment>
<feature type="region of interest" description="Disordered" evidence="1">
    <location>
        <begin position="1"/>
        <end position="22"/>
    </location>
</feature>
<gene>
    <name evidence="3" type="ORF">GGQ68_001869</name>
</gene>
<dbReference type="Proteomes" id="UP000541426">
    <property type="component" value="Unassembled WGS sequence"/>
</dbReference>
<dbReference type="AlphaFoldDB" id="A0A7W6DLU7"/>
<protein>
    <submittedName>
        <fullName evidence="3">Uncharacterized protein</fullName>
    </submittedName>
</protein>
<evidence type="ECO:0000313" key="4">
    <source>
        <dbReference type="Proteomes" id="UP000541426"/>
    </source>
</evidence>
<keyword evidence="4" id="KW-1185">Reference proteome</keyword>
<accession>A0A7W6DLU7</accession>
<keyword evidence="2" id="KW-0472">Membrane</keyword>
<keyword evidence="2" id="KW-1133">Transmembrane helix</keyword>
<evidence type="ECO:0000256" key="1">
    <source>
        <dbReference type="SAM" id="MobiDB-lite"/>
    </source>
</evidence>
<sequence length="58" mass="6279">MAVMMTRTLRRTAPRSELTNNRAAQAIARPRPTFAAALLMTAALSVPVLLMSVIQALL</sequence>
<feature type="transmembrane region" description="Helical" evidence="2">
    <location>
        <begin position="34"/>
        <end position="57"/>
    </location>
</feature>
<evidence type="ECO:0000313" key="3">
    <source>
        <dbReference type="EMBL" id="MBB3985536.1"/>
    </source>
</evidence>
<reference evidence="3 4" key="1">
    <citation type="submission" date="2020-08" db="EMBL/GenBank/DDBJ databases">
        <title>Genomic Encyclopedia of Type Strains, Phase IV (KMG-IV): sequencing the most valuable type-strain genomes for metagenomic binning, comparative biology and taxonomic classification.</title>
        <authorList>
            <person name="Goeker M."/>
        </authorList>
    </citation>
    <scope>NUCLEOTIDE SEQUENCE [LARGE SCALE GENOMIC DNA]</scope>
    <source>
        <strain evidence="3 4">DSM 102235</strain>
    </source>
</reference>